<accession>A0A927R3K5</accession>
<evidence type="ECO:0000259" key="1">
    <source>
        <dbReference type="Pfam" id="PF20013"/>
    </source>
</evidence>
<keyword evidence="5" id="KW-1185">Reference proteome</keyword>
<dbReference type="RefSeq" id="WP_192770906.1">
    <property type="nucleotide sequence ID" value="NZ_JADBEB010000001.1"/>
</dbReference>
<evidence type="ECO:0000313" key="4">
    <source>
        <dbReference type="EMBL" id="MBE1491923.1"/>
    </source>
</evidence>
<evidence type="ECO:0000259" key="3">
    <source>
        <dbReference type="Pfam" id="PF20052"/>
    </source>
</evidence>
<feature type="domain" description="GTPase-associated protein 1 middle" evidence="2">
    <location>
        <begin position="167"/>
        <end position="258"/>
    </location>
</feature>
<dbReference type="Pfam" id="PF20014">
    <property type="entry name" value="GAP1-M"/>
    <property type="match status" value="1"/>
</dbReference>
<feature type="domain" description="GTPase-associated protein 1 N-terminal" evidence="1">
    <location>
        <begin position="10"/>
        <end position="141"/>
    </location>
</feature>
<comment type="caution">
    <text evidence="4">The sequence shown here is derived from an EMBL/GenBank/DDBJ whole genome shotgun (WGS) entry which is preliminary data.</text>
</comment>
<sequence length="799" mass="87432">MTAPEGQPGFDTLIYTDCRAGQGLRGAVGLQFQARSAGADEAAMAVVQRNLLYEPPARWMRERRSVSDYPPSFAHVWDGHLATAAGVYLGKEVNGSREGNQLTHSVVTRDPAAYGPVRPAQLFGATFWTDRPAPTTQSPPVPPGWQPGPIGIEDAQKFVLDQPDGRQTLIALVSALEEVTEPGARRVLFVADAPAPVLHWITAATLLLPRNRALAIGFKVFTTNPAYATQPVVAVHPDWGTTDARVDNDLGYAVFDLVHGGCSEVPSTRHAETWVPLFCAEDPYDIVDAIEVAAASGLGRHAPVLGLAATLRRRQTPEQAAILLRWLRDSDRDLLAGWRGPVVDLLAESVDELPSPVLLAFDEVARSGQVPADRVAPVRLALITAEIQRAYRDAEVAGVVLPALPAGTWLPEHQAAAERAVLAALRGAPPAAFDAVLRVASRFELAVRIADIRDEAGRFVDDWAQHRRAYEPAGWPCGEELDAMLVDGLCEQIARDPARGAGIGDGWWRQRWRGCVNGATPFDQAVLGAAMVHLDPDRRLDLVRLVFRDLPAADDPRRLAGELAEILWARRPATHEELQLLLDTVPRDTVLPHVVCQALCAELLDGKLTEQVVVLGHRLRSKGILRSRNRRVADLLEADYDLYDLIEQIARLSSANSAKSLESRLGAIPGPILLLRVDKVVDALLAADAPHVVRRLLSARPELAEPYVRRLCADLRRGGRSPARVRTAFYLGTSPHVAGADQTECKQAVRHWLGRAGTRRIKPVTELVAQLSPDHLSIWQAWVAETRRGFPARFLPRRR</sequence>
<evidence type="ECO:0000259" key="2">
    <source>
        <dbReference type="Pfam" id="PF20014"/>
    </source>
</evidence>
<gene>
    <name evidence="4" type="ORF">H4W31_007561</name>
</gene>
<feature type="domain" description="GTPase-associated protein 1-like C-terminal" evidence="3">
    <location>
        <begin position="279"/>
        <end position="779"/>
    </location>
</feature>
<dbReference type="EMBL" id="JADBEB010000001">
    <property type="protein sequence ID" value="MBE1491923.1"/>
    <property type="molecule type" value="Genomic_DNA"/>
</dbReference>
<reference evidence="4" key="1">
    <citation type="submission" date="2020-10" db="EMBL/GenBank/DDBJ databases">
        <title>Sequencing the genomes of 1000 actinobacteria strains.</title>
        <authorList>
            <person name="Klenk H.-P."/>
        </authorList>
    </citation>
    <scope>NUCLEOTIDE SEQUENCE</scope>
    <source>
        <strain evidence="4">DSM 46832</strain>
    </source>
</reference>
<dbReference type="InterPro" id="IPR049532">
    <property type="entry name" value="GAP1-like_C"/>
</dbReference>
<dbReference type="AlphaFoldDB" id="A0A927R3K5"/>
<dbReference type="InterPro" id="IPR045401">
    <property type="entry name" value="GAP1-M"/>
</dbReference>
<evidence type="ECO:0000313" key="5">
    <source>
        <dbReference type="Proteomes" id="UP000649753"/>
    </source>
</evidence>
<name>A0A927R3K5_9ACTN</name>
<dbReference type="Proteomes" id="UP000649753">
    <property type="component" value="Unassembled WGS sequence"/>
</dbReference>
<dbReference type="InterPro" id="IPR045402">
    <property type="entry name" value="GAP1-N2"/>
</dbReference>
<protein>
    <submittedName>
        <fullName evidence="4">Uncharacterized protein</fullName>
    </submittedName>
</protein>
<organism evidence="4 5">
    <name type="scientific">Plantactinospora soyae</name>
    <dbReference type="NCBI Taxonomy" id="1544732"/>
    <lineage>
        <taxon>Bacteria</taxon>
        <taxon>Bacillati</taxon>
        <taxon>Actinomycetota</taxon>
        <taxon>Actinomycetes</taxon>
        <taxon>Micromonosporales</taxon>
        <taxon>Micromonosporaceae</taxon>
        <taxon>Plantactinospora</taxon>
    </lineage>
</organism>
<dbReference type="Pfam" id="PF20052">
    <property type="entry name" value="GAP1-C"/>
    <property type="match status" value="1"/>
</dbReference>
<dbReference type="Pfam" id="PF20013">
    <property type="entry name" value="GAP1-N2"/>
    <property type="match status" value="1"/>
</dbReference>
<proteinExistence type="predicted"/>